<dbReference type="EMBL" id="VEVO01000020">
    <property type="protein sequence ID" value="KAF0025518.1"/>
    <property type="molecule type" value="Genomic_DNA"/>
</dbReference>
<name>A0A6A4S052_SCOMX</name>
<proteinExistence type="predicted"/>
<evidence type="ECO:0000313" key="2">
    <source>
        <dbReference type="Proteomes" id="UP000438429"/>
    </source>
</evidence>
<sequence>MQTVLLCSVSRPTAICYWLLPIIAHHNNTTLLGTKIKAAVHVRATQMSIKTLLYTDTCDLKETVEECDEFEPTDEKAVCCVAVP</sequence>
<reference evidence="1 2" key="1">
    <citation type="submission" date="2019-06" db="EMBL/GenBank/DDBJ databases">
        <title>Draft genomes of female and male turbot (Scophthalmus maximus).</title>
        <authorList>
            <person name="Xu H."/>
            <person name="Xu X.-W."/>
            <person name="Shao C."/>
            <person name="Chen S."/>
        </authorList>
    </citation>
    <scope>NUCLEOTIDE SEQUENCE [LARGE SCALE GENOMIC DNA]</scope>
    <source>
        <strain evidence="1">Ysfricsl-2016a</strain>
        <tissue evidence="1">Blood</tissue>
    </source>
</reference>
<gene>
    <name evidence="1" type="ORF">F2P81_022399</name>
</gene>
<dbReference type="AlphaFoldDB" id="A0A6A4S052"/>
<accession>A0A6A4S052</accession>
<comment type="caution">
    <text evidence="1">The sequence shown here is derived from an EMBL/GenBank/DDBJ whole genome shotgun (WGS) entry which is preliminary data.</text>
</comment>
<dbReference type="Proteomes" id="UP000438429">
    <property type="component" value="Unassembled WGS sequence"/>
</dbReference>
<organism evidence="1 2">
    <name type="scientific">Scophthalmus maximus</name>
    <name type="common">Turbot</name>
    <name type="synonym">Psetta maxima</name>
    <dbReference type="NCBI Taxonomy" id="52904"/>
    <lineage>
        <taxon>Eukaryota</taxon>
        <taxon>Metazoa</taxon>
        <taxon>Chordata</taxon>
        <taxon>Craniata</taxon>
        <taxon>Vertebrata</taxon>
        <taxon>Euteleostomi</taxon>
        <taxon>Actinopterygii</taxon>
        <taxon>Neopterygii</taxon>
        <taxon>Teleostei</taxon>
        <taxon>Neoteleostei</taxon>
        <taxon>Acanthomorphata</taxon>
        <taxon>Carangaria</taxon>
        <taxon>Pleuronectiformes</taxon>
        <taxon>Pleuronectoidei</taxon>
        <taxon>Scophthalmidae</taxon>
        <taxon>Scophthalmus</taxon>
    </lineage>
</organism>
<evidence type="ECO:0000313" key="1">
    <source>
        <dbReference type="EMBL" id="KAF0025518.1"/>
    </source>
</evidence>
<protein>
    <submittedName>
        <fullName evidence="1">Uncharacterized protein</fullName>
    </submittedName>
</protein>